<dbReference type="Proteomes" id="UP001419268">
    <property type="component" value="Unassembled WGS sequence"/>
</dbReference>
<dbReference type="EMBL" id="JBBNAG010000003">
    <property type="protein sequence ID" value="KAK9148849.1"/>
    <property type="molecule type" value="Genomic_DNA"/>
</dbReference>
<sequence>MTNEQRDASNITREHLMINNGVWLVLSRCFAVAVPEWCFERSREHTGGSCVVVF</sequence>
<gene>
    <name evidence="1" type="ORF">Scep_007606</name>
</gene>
<protein>
    <submittedName>
        <fullName evidence="1">Uncharacterized protein</fullName>
    </submittedName>
</protein>
<proteinExistence type="predicted"/>
<dbReference type="AlphaFoldDB" id="A0AAP0KC65"/>
<accession>A0AAP0KC65</accession>
<organism evidence="1 2">
    <name type="scientific">Stephania cephalantha</name>
    <dbReference type="NCBI Taxonomy" id="152367"/>
    <lineage>
        <taxon>Eukaryota</taxon>
        <taxon>Viridiplantae</taxon>
        <taxon>Streptophyta</taxon>
        <taxon>Embryophyta</taxon>
        <taxon>Tracheophyta</taxon>
        <taxon>Spermatophyta</taxon>
        <taxon>Magnoliopsida</taxon>
        <taxon>Ranunculales</taxon>
        <taxon>Menispermaceae</taxon>
        <taxon>Menispermoideae</taxon>
        <taxon>Cissampelideae</taxon>
        <taxon>Stephania</taxon>
    </lineage>
</organism>
<keyword evidence="2" id="KW-1185">Reference proteome</keyword>
<evidence type="ECO:0000313" key="2">
    <source>
        <dbReference type="Proteomes" id="UP001419268"/>
    </source>
</evidence>
<reference evidence="1 2" key="1">
    <citation type="submission" date="2024-01" db="EMBL/GenBank/DDBJ databases">
        <title>Genome assemblies of Stephania.</title>
        <authorList>
            <person name="Yang L."/>
        </authorList>
    </citation>
    <scope>NUCLEOTIDE SEQUENCE [LARGE SCALE GENOMIC DNA]</scope>
    <source>
        <strain evidence="1">JXDWG</strain>
        <tissue evidence="1">Leaf</tissue>
    </source>
</reference>
<evidence type="ECO:0000313" key="1">
    <source>
        <dbReference type="EMBL" id="KAK9148849.1"/>
    </source>
</evidence>
<name>A0AAP0KC65_9MAGN</name>
<comment type="caution">
    <text evidence="1">The sequence shown here is derived from an EMBL/GenBank/DDBJ whole genome shotgun (WGS) entry which is preliminary data.</text>
</comment>